<name>A0ABR1E746_NECAM</name>
<comment type="caution">
    <text evidence="1">The sequence shown here is derived from an EMBL/GenBank/DDBJ whole genome shotgun (WGS) entry which is preliminary data.</text>
</comment>
<evidence type="ECO:0000313" key="1">
    <source>
        <dbReference type="EMBL" id="KAK6758512.1"/>
    </source>
</evidence>
<organism evidence="1 2">
    <name type="scientific">Necator americanus</name>
    <name type="common">Human hookworm</name>
    <dbReference type="NCBI Taxonomy" id="51031"/>
    <lineage>
        <taxon>Eukaryota</taxon>
        <taxon>Metazoa</taxon>
        <taxon>Ecdysozoa</taxon>
        <taxon>Nematoda</taxon>
        <taxon>Chromadorea</taxon>
        <taxon>Rhabditida</taxon>
        <taxon>Rhabditina</taxon>
        <taxon>Rhabditomorpha</taxon>
        <taxon>Strongyloidea</taxon>
        <taxon>Ancylostomatidae</taxon>
        <taxon>Bunostominae</taxon>
        <taxon>Necator</taxon>
    </lineage>
</organism>
<accession>A0ABR1E746</accession>
<reference evidence="1 2" key="1">
    <citation type="submission" date="2023-08" db="EMBL/GenBank/DDBJ databases">
        <title>A Necator americanus chromosomal reference genome.</title>
        <authorList>
            <person name="Ilik V."/>
            <person name="Petrzelkova K.J."/>
            <person name="Pardy F."/>
            <person name="Fuh T."/>
            <person name="Niatou-Singa F.S."/>
            <person name="Gouil Q."/>
            <person name="Baker L."/>
            <person name="Ritchie M.E."/>
            <person name="Jex A.R."/>
            <person name="Gazzola D."/>
            <person name="Li H."/>
            <person name="Toshio Fujiwara R."/>
            <person name="Zhan B."/>
            <person name="Aroian R.V."/>
            <person name="Pafco B."/>
            <person name="Schwarz E.M."/>
        </authorList>
    </citation>
    <scope>NUCLEOTIDE SEQUENCE [LARGE SCALE GENOMIC DNA]</scope>
    <source>
        <strain evidence="1 2">Aroian</strain>
        <tissue evidence="1">Whole animal</tissue>
    </source>
</reference>
<dbReference type="Proteomes" id="UP001303046">
    <property type="component" value="Unassembled WGS sequence"/>
</dbReference>
<gene>
    <name evidence="1" type="primary">Necator_chrV.g20793</name>
    <name evidence="1" type="ORF">RB195_016000</name>
</gene>
<protein>
    <submittedName>
        <fullName evidence="1">Uncharacterized protein</fullName>
    </submittedName>
</protein>
<evidence type="ECO:0000313" key="2">
    <source>
        <dbReference type="Proteomes" id="UP001303046"/>
    </source>
</evidence>
<dbReference type="EMBL" id="JAVFWL010000005">
    <property type="protein sequence ID" value="KAK6758512.1"/>
    <property type="molecule type" value="Genomic_DNA"/>
</dbReference>
<sequence length="94" mass="10646">MSCGKIWCLAPTSAFHRHPSDNIQHHPKGTRGYQIRHVKATIFSQICDSRECGSVKYERQMGIGYSIYVPIEHVGKSQLRISTSGNEHEENMTS</sequence>
<proteinExistence type="predicted"/>
<keyword evidence="2" id="KW-1185">Reference proteome</keyword>